<evidence type="ECO:0000313" key="3">
    <source>
        <dbReference type="EMBL" id="TKC09153.1"/>
    </source>
</evidence>
<dbReference type="Pfam" id="PF14322">
    <property type="entry name" value="SusD-like_3"/>
    <property type="match status" value="1"/>
</dbReference>
<dbReference type="Gene3D" id="2.20.20.130">
    <property type="match status" value="1"/>
</dbReference>
<gene>
    <name evidence="3" type="ORF">FA047_03390</name>
</gene>
<dbReference type="Proteomes" id="UP000307244">
    <property type="component" value="Unassembled WGS sequence"/>
</dbReference>
<feature type="signal peptide" evidence="1">
    <location>
        <begin position="1"/>
        <end position="21"/>
    </location>
</feature>
<comment type="caution">
    <text evidence="3">The sequence shown here is derived from an EMBL/GenBank/DDBJ whole genome shotgun (WGS) entry which is preliminary data.</text>
</comment>
<reference evidence="3 4" key="1">
    <citation type="submission" date="2019-04" db="EMBL/GenBank/DDBJ databases">
        <title>Pedobacter sp. RP-3-15 sp. nov., isolated from Arctic soil.</title>
        <authorList>
            <person name="Dahal R.H."/>
            <person name="Kim D.-U."/>
        </authorList>
    </citation>
    <scope>NUCLEOTIDE SEQUENCE [LARGE SCALE GENOMIC DNA]</scope>
    <source>
        <strain evidence="3 4">RP-3-15</strain>
    </source>
</reference>
<dbReference type="RefSeq" id="WP_136834566.1">
    <property type="nucleotide sequence ID" value="NZ_SWBQ01000001.1"/>
</dbReference>
<dbReference type="Gene3D" id="1.25.40.390">
    <property type="match status" value="1"/>
</dbReference>
<dbReference type="InterPro" id="IPR033985">
    <property type="entry name" value="SusD-like_N"/>
</dbReference>
<dbReference type="EMBL" id="SWBQ01000001">
    <property type="protein sequence ID" value="TKC09153.1"/>
    <property type="molecule type" value="Genomic_DNA"/>
</dbReference>
<name>A0A4U1CNW8_9SPHI</name>
<sequence>MKNIKYTVMLLLVMMSISSCKKYLTINPKTEMDRDVLFSNESGFKDALTGVYIQMKEEKSYGKAMTMTTLESLISSWDVTANSTEQRLGLFNYTDAGAETALSDIYGQEYKIIASINAILEQIDAKKDIFSPGMYEMIKGECLALRAYCHFDVLRLFGPVPTAPAVGNQLHYVQNLSTKPDAAVSYETFKTLLLKDLADAEALEKEVDPFTKNSILDFKNGVFKTDNNFLNYRYTRMNYYAIKALQARAYLWFNDQQKAYDCARLVIDAKDNDGKPKFRLGTAADMTAKDYVLTCEHIFGLYDFKLFTRYNTIFATGLLKKGNAETTIKTQLYGNTGTDIREANLWELLTISASKSYIYKKYQSIETPANMAVDFKQIPMLRVSEMYLIAIETAPAAEAQVLWNAFRTARNLTPLVIAADPLQRQSDMIKEYRKEFYAEGQAFFAYKRINAAKTSVLFAPAAATVNYLVPMPKTETTIIN</sequence>
<dbReference type="AlphaFoldDB" id="A0A4U1CNW8"/>
<dbReference type="InterPro" id="IPR011990">
    <property type="entry name" value="TPR-like_helical_dom_sf"/>
</dbReference>
<feature type="chain" id="PRO_5020589358" evidence="1">
    <location>
        <begin position="22"/>
        <end position="480"/>
    </location>
</feature>
<evidence type="ECO:0000313" key="4">
    <source>
        <dbReference type="Proteomes" id="UP000307244"/>
    </source>
</evidence>
<feature type="domain" description="SusD-like N-terminal" evidence="2">
    <location>
        <begin position="23"/>
        <end position="176"/>
    </location>
</feature>
<evidence type="ECO:0000259" key="2">
    <source>
        <dbReference type="Pfam" id="PF14322"/>
    </source>
</evidence>
<proteinExistence type="predicted"/>
<dbReference type="PROSITE" id="PS51257">
    <property type="entry name" value="PROKAR_LIPOPROTEIN"/>
    <property type="match status" value="1"/>
</dbReference>
<protein>
    <submittedName>
        <fullName evidence="3">RagB/SusD family nutrient uptake outer membrane protein</fullName>
    </submittedName>
</protein>
<dbReference type="SUPFAM" id="SSF48452">
    <property type="entry name" value="TPR-like"/>
    <property type="match status" value="1"/>
</dbReference>
<keyword evidence="1" id="KW-0732">Signal</keyword>
<dbReference type="OrthoDB" id="1097962at2"/>
<dbReference type="Gene3D" id="1.25.40.900">
    <property type="match status" value="1"/>
</dbReference>
<evidence type="ECO:0000256" key="1">
    <source>
        <dbReference type="SAM" id="SignalP"/>
    </source>
</evidence>
<keyword evidence="4" id="KW-1185">Reference proteome</keyword>
<accession>A0A4U1CNW8</accession>
<organism evidence="3 4">
    <name type="scientific">Pedobacter frigoris</name>
    <dbReference type="NCBI Taxonomy" id="2571272"/>
    <lineage>
        <taxon>Bacteria</taxon>
        <taxon>Pseudomonadati</taxon>
        <taxon>Bacteroidota</taxon>
        <taxon>Sphingobacteriia</taxon>
        <taxon>Sphingobacteriales</taxon>
        <taxon>Sphingobacteriaceae</taxon>
        <taxon>Pedobacter</taxon>
    </lineage>
</organism>